<evidence type="ECO:0000256" key="2">
    <source>
        <dbReference type="ARBA" id="ARBA00005722"/>
    </source>
</evidence>
<keyword evidence="5" id="KW-0998">Cell outer membrane</keyword>
<protein>
    <submittedName>
        <fullName evidence="6">Outer membrane protein</fullName>
    </submittedName>
</protein>
<evidence type="ECO:0000256" key="5">
    <source>
        <dbReference type="ARBA" id="ARBA00023237"/>
    </source>
</evidence>
<evidence type="ECO:0000256" key="1">
    <source>
        <dbReference type="ARBA" id="ARBA00004442"/>
    </source>
</evidence>
<dbReference type="EMBL" id="FOLO01000002">
    <property type="protein sequence ID" value="SFB91118.1"/>
    <property type="molecule type" value="Genomic_DNA"/>
</dbReference>
<dbReference type="Proteomes" id="UP000198862">
    <property type="component" value="Unassembled WGS sequence"/>
</dbReference>
<name>A0A1I1F043_9GAMM</name>
<evidence type="ECO:0000256" key="3">
    <source>
        <dbReference type="ARBA" id="ARBA00022729"/>
    </source>
</evidence>
<accession>A0A1I1F043</accession>
<proteinExistence type="inferred from homology"/>
<dbReference type="STRING" id="1123010.SAMN02745724_00463"/>
<reference evidence="6 7" key="1">
    <citation type="submission" date="2016-10" db="EMBL/GenBank/DDBJ databases">
        <authorList>
            <person name="de Groot N.N."/>
        </authorList>
    </citation>
    <scope>NUCLEOTIDE SEQUENCE [LARGE SCALE GENOMIC DNA]</scope>
    <source>
        <strain evidence="6 7">DSM 6059</strain>
    </source>
</reference>
<sequence length="288" mass="33336">MRYIFIILFCSYGFATKAEPLDNEALQVKLGQWHLGLGVGLGVAKNPLNGGDDFPLLLLPDVAYYDEHFYFDNGQFGYTVFDKKKHVVSFISELNPEKRFFIFWHPSNVFLNSSTMSNAYSTPVIGQDDPVIDQDEQLKNINTDDISKRKWAFDSGINYQYFNKDLIVRANLLADISDVYNGWRVGLELEYQLFVGNLIVQPMLGVWYKSSELNSYYYGLSEKDNLDIFYPMDGGFQPYAHLQLTWPMSENKAVLFKLKYDDYSNTSDSPLFKYDYAVNIFMGLKYIF</sequence>
<keyword evidence="3" id="KW-0732">Signal</keyword>
<dbReference type="Pfam" id="PF06629">
    <property type="entry name" value="MipA"/>
    <property type="match status" value="1"/>
</dbReference>
<dbReference type="GO" id="GO:0009279">
    <property type="term" value="C:cell outer membrane"/>
    <property type="evidence" value="ECO:0007669"/>
    <property type="project" value="UniProtKB-SubCell"/>
</dbReference>
<organism evidence="6 7">
    <name type="scientific">Pseudoalteromonas denitrificans DSM 6059</name>
    <dbReference type="NCBI Taxonomy" id="1123010"/>
    <lineage>
        <taxon>Bacteria</taxon>
        <taxon>Pseudomonadati</taxon>
        <taxon>Pseudomonadota</taxon>
        <taxon>Gammaproteobacteria</taxon>
        <taxon>Alteromonadales</taxon>
        <taxon>Pseudoalteromonadaceae</taxon>
        <taxon>Pseudoalteromonas</taxon>
    </lineage>
</organism>
<evidence type="ECO:0000313" key="6">
    <source>
        <dbReference type="EMBL" id="SFB91118.1"/>
    </source>
</evidence>
<dbReference type="PANTHER" id="PTHR38776">
    <property type="entry name" value="MLTA-INTERACTING PROTEIN-RELATED"/>
    <property type="match status" value="1"/>
</dbReference>
<dbReference type="OrthoDB" id="5731040at2"/>
<evidence type="ECO:0000256" key="4">
    <source>
        <dbReference type="ARBA" id="ARBA00023136"/>
    </source>
</evidence>
<dbReference type="RefSeq" id="WP_091979495.1">
    <property type="nucleotide sequence ID" value="NZ_FOLO01000002.1"/>
</dbReference>
<comment type="similarity">
    <text evidence="2">Belongs to the MipA/OmpV family.</text>
</comment>
<keyword evidence="4" id="KW-0472">Membrane</keyword>
<evidence type="ECO:0000313" key="7">
    <source>
        <dbReference type="Proteomes" id="UP000198862"/>
    </source>
</evidence>
<dbReference type="InterPro" id="IPR010583">
    <property type="entry name" value="MipA"/>
</dbReference>
<dbReference type="PANTHER" id="PTHR38776:SF1">
    <property type="entry name" value="MLTA-INTERACTING PROTEIN-RELATED"/>
    <property type="match status" value="1"/>
</dbReference>
<dbReference type="AlphaFoldDB" id="A0A1I1F043"/>
<keyword evidence="7" id="KW-1185">Reference proteome</keyword>
<gene>
    <name evidence="6" type="ORF">SAMN02745724_00463</name>
</gene>
<dbReference type="GO" id="GO:0009252">
    <property type="term" value="P:peptidoglycan biosynthetic process"/>
    <property type="evidence" value="ECO:0007669"/>
    <property type="project" value="TreeGrafter"/>
</dbReference>
<comment type="subcellular location">
    <subcellularLocation>
        <location evidence="1">Cell outer membrane</location>
    </subcellularLocation>
</comment>